<dbReference type="Pfam" id="PF01510">
    <property type="entry name" value="Amidase_2"/>
    <property type="match status" value="1"/>
</dbReference>
<evidence type="ECO:0000256" key="5">
    <source>
        <dbReference type="ARBA" id="ARBA00023316"/>
    </source>
</evidence>
<dbReference type="SUPFAM" id="SSF55846">
    <property type="entry name" value="N-acetylmuramoyl-L-alanine amidase-like"/>
    <property type="match status" value="1"/>
</dbReference>
<evidence type="ECO:0000256" key="2">
    <source>
        <dbReference type="ARBA" id="ARBA00007553"/>
    </source>
</evidence>
<keyword evidence="9" id="KW-1185">Reference proteome</keyword>
<dbReference type="InterPro" id="IPR036366">
    <property type="entry name" value="PGBDSf"/>
</dbReference>
<sequence length="251" mass="26984">MSFSADSPLVARVAPSPNHGERAGGPPDMLILHYTGMATAEVALERLCDAAAQVSAHYFVFEDGRIVQLVPERRRAWHAGLGCWGPERDINSRSIGIEIAHPGHVGGLPPYPDAQIDAVVALSRDILDRHAIPAVRVLAHSDVAPERKEDPGENFPWDRLAAAGIGHRVPPAPIRDGRFFAPGDSGEPIEALQAMFALYGYDQPVTGVFDARTLAVVTAFQRHFRQARVDGVADASTITTLRDLIAAQPAG</sequence>
<dbReference type="Gene3D" id="3.40.80.10">
    <property type="entry name" value="Peptidoglycan recognition protein-like"/>
    <property type="match status" value="1"/>
</dbReference>
<evidence type="ECO:0000259" key="7">
    <source>
        <dbReference type="SMART" id="SM00644"/>
    </source>
</evidence>
<evidence type="ECO:0000313" key="9">
    <source>
        <dbReference type="Proteomes" id="UP001055101"/>
    </source>
</evidence>
<dbReference type="InterPro" id="IPR036505">
    <property type="entry name" value="Amidase/PGRP_sf"/>
</dbReference>
<gene>
    <name evidence="8" type="primary">amiD_1</name>
    <name evidence="8" type="ORF">EKPJFOCH_0670</name>
</gene>
<reference evidence="8" key="2">
    <citation type="submission" date="2021-08" db="EMBL/GenBank/DDBJ databases">
        <authorList>
            <person name="Tani A."/>
            <person name="Ola A."/>
            <person name="Ogura Y."/>
            <person name="Katsura K."/>
            <person name="Hayashi T."/>
        </authorList>
    </citation>
    <scope>NUCLEOTIDE SEQUENCE</scope>
    <source>
        <strain evidence="8">DSM 23674</strain>
    </source>
</reference>
<accession>A0ABQ4TI47</accession>
<comment type="caution">
    <text evidence="8">The sequence shown here is derived from an EMBL/GenBank/DDBJ whole genome shotgun (WGS) entry which is preliminary data.</text>
</comment>
<evidence type="ECO:0000256" key="4">
    <source>
        <dbReference type="ARBA" id="ARBA00022801"/>
    </source>
</evidence>
<name>A0ABQ4TI47_9HYPH</name>
<dbReference type="InterPro" id="IPR002477">
    <property type="entry name" value="Peptidoglycan-bd-like"/>
</dbReference>
<dbReference type="SMART" id="SM00644">
    <property type="entry name" value="Ami_2"/>
    <property type="match status" value="1"/>
</dbReference>
<dbReference type="SUPFAM" id="SSF47090">
    <property type="entry name" value="PGBD-like"/>
    <property type="match status" value="1"/>
</dbReference>
<dbReference type="InterPro" id="IPR051206">
    <property type="entry name" value="NAMLAA_amidase_2"/>
</dbReference>
<feature type="domain" description="N-acetylmuramoyl-L-alanine amidase" evidence="7">
    <location>
        <begin position="15"/>
        <end position="152"/>
    </location>
</feature>
<keyword evidence="5" id="KW-0961">Cell wall biogenesis/degradation</keyword>
<evidence type="ECO:0000256" key="3">
    <source>
        <dbReference type="ARBA" id="ARBA00011901"/>
    </source>
</evidence>
<evidence type="ECO:0000256" key="1">
    <source>
        <dbReference type="ARBA" id="ARBA00001561"/>
    </source>
</evidence>
<dbReference type="Gene3D" id="1.10.101.10">
    <property type="entry name" value="PGBD-like superfamily/PGBD"/>
    <property type="match status" value="1"/>
</dbReference>
<evidence type="ECO:0000256" key="6">
    <source>
        <dbReference type="SAM" id="MobiDB-lite"/>
    </source>
</evidence>
<dbReference type="Proteomes" id="UP001055101">
    <property type="component" value="Unassembled WGS sequence"/>
</dbReference>
<comment type="similarity">
    <text evidence="2">Belongs to the N-acetylmuramoyl-L-alanine amidase 2 family.</text>
</comment>
<dbReference type="PANTHER" id="PTHR30417:SF1">
    <property type="entry name" value="N-ACETYLMURAMOYL-L-ALANINE AMIDASE AMID"/>
    <property type="match status" value="1"/>
</dbReference>
<organism evidence="8 9">
    <name type="scientific">Methylobacterium thuringiense</name>
    <dbReference type="NCBI Taxonomy" id="1003091"/>
    <lineage>
        <taxon>Bacteria</taxon>
        <taxon>Pseudomonadati</taxon>
        <taxon>Pseudomonadota</taxon>
        <taxon>Alphaproteobacteria</taxon>
        <taxon>Hyphomicrobiales</taxon>
        <taxon>Methylobacteriaceae</taxon>
        <taxon>Methylobacterium</taxon>
    </lineage>
</organism>
<dbReference type="RefSeq" id="WP_147819334.1">
    <property type="nucleotide sequence ID" value="NZ_BPRA01000003.1"/>
</dbReference>
<dbReference type="InterPro" id="IPR002502">
    <property type="entry name" value="Amidase_domain"/>
</dbReference>
<dbReference type="CDD" id="cd06583">
    <property type="entry name" value="PGRP"/>
    <property type="match status" value="1"/>
</dbReference>
<evidence type="ECO:0000313" key="8">
    <source>
        <dbReference type="EMBL" id="GJE54197.1"/>
    </source>
</evidence>
<dbReference type="Pfam" id="PF01471">
    <property type="entry name" value="PG_binding_1"/>
    <property type="match status" value="1"/>
</dbReference>
<dbReference type="PANTHER" id="PTHR30417">
    <property type="entry name" value="N-ACETYLMURAMOYL-L-ALANINE AMIDASE AMID"/>
    <property type="match status" value="1"/>
</dbReference>
<comment type="catalytic activity">
    <reaction evidence="1">
        <text>Hydrolyzes the link between N-acetylmuramoyl residues and L-amino acid residues in certain cell-wall glycopeptides.</text>
        <dbReference type="EC" id="3.5.1.28"/>
    </reaction>
</comment>
<protein>
    <recommendedName>
        <fullName evidence="3">N-acetylmuramoyl-L-alanine amidase</fullName>
        <ecNumber evidence="3">3.5.1.28</ecNumber>
    </recommendedName>
</protein>
<dbReference type="EC" id="3.5.1.28" evidence="3"/>
<dbReference type="EMBL" id="BPRA01000003">
    <property type="protein sequence ID" value="GJE54197.1"/>
    <property type="molecule type" value="Genomic_DNA"/>
</dbReference>
<reference evidence="8" key="1">
    <citation type="journal article" date="2021" name="Front. Microbiol.">
        <title>Comprehensive Comparative Genomics and Phenotyping of Methylobacterium Species.</title>
        <authorList>
            <person name="Alessa O."/>
            <person name="Ogura Y."/>
            <person name="Fujitani Y."/>
            <person name="Takami H."/>
            <person name="Hayashi T."/>
            <person name="Sahin N."/>
            <person name="Tani A."/>
        </authorList>
    </citation>
    <scope>NUCLEOTIDE SEQUENCE</scope>
    <source>
        <strain evidence="8">DSM 23674</strain>
    </source>
</reference>
<proteinExistence type="inferred from homology"/>
<feature type="region of interest" description="Disordered" evidence="6">
    <location>
        <begin position="1"/>
        <end position="25"/>
    </location>
</feature>
<keyword evidence="4" id="KW-0378">Hydrolase</keyword>
<dbReference type="InterPro" id="IPR036365">
    <property type="entry name" value="PGBD-like_sf"/>
</dbReference>